<feature type="region of interest" description="Disordered" evidence="1">
    <location>
        <begin position="1"/>
        <end position="20"/>
    </location>
</feature>
<organism evidence="2 3">
    <name type="scientific">Amphibalanus amphitrite</name>
    <name type="common">Striped barnacle</name>
    <name type="synonym">Balanus amphitrite</name>
    <dbReference type="NCBI Taxonomy" id="1232801"/>
    <lineage>
        <taxon>Eukaryota</taxon>
        <taxon>Metazoa</taxon>
        <taxon>Ecdysozoa</taxon>
        <taxon>Arthropoda</taxon>
        <taxon>Crustacea</taxon>
        <taxon>Multicrustacea</taxon>
        <taxon>Cirripedia</taxon>
        <taxon>Thoracica</taxon>
        <taxon>Thoracicalcarea</taxon>
        <taxon>Balanomorpha</taxon>
        <taxon>Balanoidea</taxon>
        <taxon>Balanidae</taxon>
        <taxon>Amphibalaninae</taxon>
        <taxon>Amphibalanus</taxon>
    </lineage>
</organism>
<keyword evidence="3" id="KW-1185">Reference proteome</keyword>
<dbReference type="AlphaFoldDB" id="A0A6A4V9F2"/>
<reference evidence="2 3" key="1">
    <citation type="submission" date="2019-07" db="EMBL/GenBank/DDBJ databases">
        <title>Draft genome assembly of a fouling barnacle, Amphibalanus amphitrite (Darwin, 1854): The first reference genome for Thecostraca.</title>
        <authorList>
            <person name="Kim W."/>
        </authorList>
    </citation>
    <scope>NUCLEOTIDE SEQUENCE [LARGE SCALE GENOMIC DNA]</scope>
    <source>
        <strain evidence="2">SNU_AA5</strain>
        <tissue evidence="2">Soma without cirri and trophi</tissue>
    </source>
</reference>
<accession>A0A6A4V9F2</accession>
<comment type="caution">
    <text evidence="2">The sequence shown here is derived from an EMBL/GenBank/DDBJ whole genome shotgun (WGS) entry which is preliminary data.</text>
</comment>
<feature type="compositionally biased region" description="Low complexity" evidence="1">
    <location>
        <begin position="112"/>
        <end position="128"/>
    </location>
</feature>
<gene>
    <name evidence="2" type="ORF">FJT64_011391</name>
</gene>
<evidence type="ECO:0000313" key="3">
    <source>
        <dbReference type="Proteomes" id="UP000440578"/>
    </source>
</evidence>
<evidence type="ECO:0000313" key="2">
    <source>
        <dbReference type="EMBL" id="KAF0290375.1"/>
    </source>
</evidence>
<dbReference type="OrthoDB" id="6108017at2759"/>
<name>A0A6A4V9F2_AMPAM</name>
<proteinExistence type="predicted"/>
<feature type="region of interest" description="Disordered" evidence="1">
    <location>
        <begin position="97"/>
        <end position="141"/>
    </location>
</feature>
<evidence type="ECO:0000256" key="1">
    <source>
        <dbReference type="SAM" id="MobiDB-lite"/>
    </source>
</evidence>
<sequence>MATGSSSAGRRAASLATATAGDPRRRHIFNVSTRLGNHVHIYGQECFQYLNRNREAVPLASVAAVDRETAKTTTAARMKMMGAVRKMPLSRSLDDFTDTAHMCSPHQPTPDRGAPSPSPSAGRAAGPGLRQDLGARSGVVSPQFEFEMPSCSTATVSETRAVFDRRPGEL</sequence>
<dbReference type="EMBL" id="VIIS01001958">
    <property type="protein sequence ID" value="KAF0290375.1"/>
    <property type="molecule type" value="Genomic_DNA"/>
</dbReference>
<protein>
    <submittedName>
        <fullName evidence="2">Uncharacterized protein</fullName>
    </submittedName>
</protein>
<dbReference type="Proteomes" id="UP000440578">
    <property type="component" value="Unassembled WGS sequence"/>
</dbReference>